<accession>A0A1I0BHZ4</accession>
<evidence type="ECO:0000256" key="8">
    <source>
        <dbReference type="ARBA" id="ARBA00023012"/>
    </source>
</evidence>
<dbReference type="Gene3D" id="1.10.287.130">
    <property type="match status" value="1"/>
</dbReference>
<dbReference type="InterPro" id="IPR036890">
    <property type="entry name" value="HATPase_C_sf"/>
</dbReference>
<evidence type="ECO:0000256" key="4">
    <source>
        <dbReference type="ARBA" id="ARBA00022679"/>
    </source>
</evidence>
<feature type="domain" description="Histidine kinase" evidence="10">
    <location>
        <begin position="212"/>
        <end position="420"/>
    </location>
</feature>
<keyword evidence="5 9" id="KW-0812">Transmembrane</keyword>
<protein>
    <recommendedName>
        <fullName evidence="2">histidine kinase</fullName>
        <ecNumber evidence="2">2.7.13.3</ecNumber>
    </recommendedName>
</protein>
<evidence type="ECO:0000256" key="1">
    <source>
        <dbReference type="ARBA" id="ARBA00000085"/>
    </source>
</evidence>
<dbReference type="InterPro" id="IPR050428">
    <property type="entry name" value="TCS_sensor_his_kinase"/>
</dbReference>
<reference evidence="11 12" key="1">
    <citation type="submission" date="2016-10" db="EMBL/GenBank/DDBJ databases">
        <authorList>
            <person name="de Groot N.N."/>
        </authorList>
    </citation>
    <scope>NUCLEOTIDE SEQUENCE [LARGE SCALE GENOMIC DNA]</scope>
    <source>
        <strain evidence="11 12">KH1P1</strain>
    </source>
</reference>
<organism evidence="11 12">
    <name type="scientific">[Clostridium] aminophilum</name>
    <dbReference type="NCBI Taxonomy" id="1526"/>
    <lineage>
        <taxon>Bacteria</taxon>
        <taxon>Bacillati</taxon>
        <taxon>Bacillota</taxon>
        <taxon>Clostridia</taxon>
        <taxon>Lachnospirales</taxon>
        <taxon>Lachnospiraceae</taxon>
    </lineage>
</organism>
<dbReference type="SUPFAM" id="SSF47384">
    <property type="entry name" value="Homodimeric domain of signal transducing histidine kinase"/>
    <property type="match status" value="1"/>
</dbReference>
<dbReference type="InterPro" id="IPR003594">
    <property type="entry name" value="HATPase_dom"/>
</dbReference>
<dbReference type="Pfam" id="PF00512">
    <property type="entry name" value="HisKA"/>
    <property type="match status" value="1"/>
</dbReference>
<keyword evidence="4" id="KW-0808">Transferase</keyword>
<dbReference type="Gene3D" id="3.30.565.10">
    <property type="entry name" value="Histidine kinase-like ATPase, C-terminal domain"/>
    <property type="match status" value="1"/>
</dbReference>
<dbReference type="AlphaFoldDB" id="A0A1I0BHZ4"/>
<dbReference type="eggNOG" id="COG0642">
    <property type="taxonomic scope" value="Bacteria"/>
</dbReference>
<dbReference type="PANTHER" id="PTHR45436">
    <property type="entry name" value="SENSOR HISTIDINE KINASE YKOH"/>
    <property type="match status" value="1"/>
</dbReference>
<evidence type="ECO:0000313" key="12">
    <source>
        <dbReference type="Proteomes" id="UP000199820"/>
    </source>
</evidence>
<evidence type="ECO:0000256" key="9">
    <source>
        <dbReference type="SAM" id="Phobius"/>
    </source>
</evidence>
<dbReference type="EC" id="2.7.13.3" evidence="2"/>
<evidence type="ECO:0000256" key="5">
    <source>
        <dbReference type="ARBA" id="ARBA00022692"/>
    </source>
</evidence>
<proteinExistence type="predicted"/>
<evidence type="ECO:0000256" key="7">
    <source>
        <dbReference type="ARBA" id="ARBA00022989"/>
    </source>
</evidence>
<keyword evidence="8" id="KW-0902">Two-component regulatory system</keyword>
<dbReference type="Pfam" id="PF02518">
    <property type="entry name" value="HATPase_c"/>
    <property type="match status" value="1"/>
</dbReference>
<keyword evidence="7 9" id="KW-1133">Transmembrane helix</keyword>
<dbReference type="PROSITE" id="PS50109">
    <property type="entry name" value="HIS_KIN"/>
    <property type="match status" value="1"/>
</dbReference>
<evidence type="ECO:0000313" key="11">
    <source>
        <dbReference type="EMBL" id="SET06606.1"/>
    </source>
</evidence>
<evidence type="ECO:0000259" key="10">
    <source>
        <dbReference type="PROSITE" id="PS50109"/>
    </source>
</evidence>
<keyword evidence="12" id="KW-1185">Reference proteome</keyword>
<name>A0A1I0BHZ4_9FIRM</name>
<dbReference type="SMART" id="SM00388">
    <property type="entry name" value="HisKA"/>
    <property type="match status" value="1"/>
</dbReference>
<dbReference type="Proteomes" id="UP000199820">
    <property type="component" value="Unassembled WGS sequence"/>
</dbReference>
<feature type="transmembrane region" description="Helical" evidence="9">
    <location>
        <begin position="174"/>
        <end position="197"/>
    </location>
</feature>
<keyword evidence="3" id="KW-0597">Phosphoprotein</keyword>
<dbReference type="GO" id="GO:0000155">
    <property type="term" value="F:phosphorelay sensor kinase activity"/>
    <property type="evidence" value="ECO:0007669"/>
    <property type="project" value="InterPro"/>
</dbReference>
<keyword evidence="6 11" id="KW-0418">Kinase</keyword>
<comment type="catalytic activity">
    <reaction evidence="1">
        <text>ATP + protein L-histidine = ADP + protein N-phospho-L-histidine.</text>
        <dbReference type="EC" id="2.7.13.3"/>
    </reaction>
</comment>
<dbReference type="GO" id="GO:0005886">
    <property type="term" value="C:plasma membrane"/>
    <property type="evidence" value="ECO:0007669"/>
    <property type="project" value="TreeGrafter"/>
</dbReference>
<gene>
    <name evidence="11" type="ORF">SAMN04487771_100461</name>
</gene>
<dbReference type="EMBL" id="FOIL01000004">
    <property type="protein sequence ID" value="SET06606.1"/>
    <property type="molecule type" value="Genomic_DNA"/>
</dbReference>
<dbReference type="STRING" id="1526.SAMN02910262_00425"/>
<dbReference type="SUPFAM" id="SSF55874">
    <property type="entry name" value="ATPase domain of HSP90 chaperone/DNA topoisomerase II/histidine kinase"/>
    <property type="match status" value="1"/>
</dbReference>
<keyword evidence="9" id="KW-0472">Membrane</keyword>
<dbReference type="CDD" id="cd00082">
    <property type="entry name" value="HisKA"/>
    <property type="match status" value="1"/>
</dbReference>
<dbReference type="InterPro" id="IPR036097">
    <property type="entry name" value="HisK_dim/P_sf"/>
</dbReference>
<dbReference type="InterPro" id="IPR003661">
    <property type="entry name" value="HisK_dim/P_dom"/>
</dbReference>
<sequence>MPPQKIMNPRSLSRRMRVRFVGLATWAVVVLLVLVLGAVNFFNTYRAEREIHTVLDVILDNDGILPSGIRFGENSVLDAEPEQPFQTRYFFVSYDREGSIESLRMDHIAAVSEENALEYGELIRTGIKDSGIIRRGHAFYAYRKTVTDDGRTLIAVLDSTRTFSSLQIFQSSSLAFGILCTVLYVLILTLLSGRVIAPFIRNMENQRQFITNAGHELKTPLAIISANTEVIEMMNGKSEWTDSIHAQIKRLSGLVGDLITLAKVGEQQDIVLTEVDFSGAAADAVAAFGPLAAKEEKKLLSEIAPDVTVMAEEKTLRELISILLDNAVKYCDDGGDILLRLSRTKRKKGAVLEVSNPYADGAHTDYSRFFERFYRADTSHSSEKQGYGIGLSMAQELAKLFGGNISVAYRDGRIYFTVSL</sequence>
<dbReference type="InterPro" id="IPR005467">
    <property type="entry name" value="His_kinase_dom"/>
</dbReference>
<dbReference type="SMART" id="SM00387">
    <property type="entry name" value="HATPase_c"/>
    <property type="match status" value="1"/>
</dbReference>
<evidence type="ECO:0000256" key="2">
    <source>
        <dbReference type="ARBA" id="ARBA00012438"/>
    </source>
</evidence>
<dbReference type="CDD" id="cd00075">
    <property type="entry name" value="HATPase"/>
    <property type="match status" value="1"/>
</dbReference>
<evidence type="ECO:0000256" key="6">
    <source>
        <dbReference type="ARBA" id="ARBA00022777"/>
    </source>
</evidence>
<dbReference type="PANTHER" id="PTHR45436:SF5">
    <property type="entry name" value="SENSOR HISTIDINE KINASE TRCS"/>
    <property type="match status" value="1"/>
</dbReference>
<evidence type="ECO:0000256" key="3">
    <source>
        <dbReference type="ARBA" id="ARBA00022553"/>
    </source>
</evidence>
<dbReference type="RefSeq" id="WP_207646860.1">
    <property type="nucleotide sequence ID" value="NZ_FOIL01000004.1"/>
</dbReference>